<evidence type="ECO:0000256" key="1">
    <source>
        <dbReference type="ARBA" id="ARBA00006525"/>
    </source>
</evidence>
<dbReference type="GO" id="GO:0009294">
    <property type="term" value="P:DNA-mediated transformation"/>
    <property type="evidence" value="ECO:0007669"/>
    <property type="project" value="InterPro"/>
</dbReference>
<dbReference type="InterPro" id="IPR010994">
    <property type="entry name" value="RuvA_2-like"/>
</dbReference>
<name>A0A7S8E931_9CHLR</name>
<accession>A0A7S8E931</accession>
<dbReference type="SUPFAM" id="SSF47781">
    <property type="entry name" value="RuvA domain 2-like"/>
    <property type="match status" value="1"/>
</dbReference>
<dbReference type="EMBL" id="CP062983">
    <property type="protein sequence ID" value="QPC82629.1"/>
    <property type="molecule type" value="Genomic_DNA"/>
</dbReference>
<dbReference type="SUPFAM" id="SSF102405">
    <property type="entry name" value="MCP/YpsA-like"/>
    <property type="match status" value="1"/>
</dbReference>
<evidence type="ECO:0000313" key="4">
    <source>
        <dbReference type="Proteomes" id="UP000594468"/>
    </source>
</evidence>
<comment type="similarity">
    <text evidence="1">Belongs to the DprA/Smf family.</text>
</comment>
<keyword evidence="4" id="KW-1185">Reference proteome</keyword>
<dbReference type="InterPro" id="IPR057666">
    <property type="entry name" value="DrpA_SLOG"/>
</dbReference>
<feature type="domain" description="Smf/DprA SLOG" evidence="2">
    <location>
        <begin position="80"/>
        <end position="279"/>
    </location>
</feature>
<sequence length="291" mass="30640">MRQPDDLAWIALSLQPHIGLKTLSLLLAQFGSPSAVLAADAAALQQVRGIGAKLATAITQINLEQITRKCTQWARAGVQILPLNHPHYPESLRQLDDAPPTLFVQGQILITLPPAIALIGTRLPCDEARFAAYYLGRSAAEAGYIVASGMALGIDAAAHMGALATEKTLHPHVTVAVLGSGVLQAYPTQHRKLAQKILKRGALISETAPDAAPNAPRLVSRNRLITGIATKGVIVLETSADGGAMHAARFAQAQGRPLYTLDLPAPGNQALIQAGAVALPPDIQTLDFLKS</sequence>
<evidence type="ECO:0000259" key="2">
    <source>
        <dbReference type="Pfam" id="PF02481"/>
    </source>
</evidence>
<dbReference type="RefSeq" id="WP_195170698.1">
    <property type="nucleotide sequence ID" value="NZ_CP062983.1"/>
</dbReference>
<evidence type="ECO:0000313" key="3">
    <source>
        <dbReference type="EMBL" id="QPC82629.1"/>
    </source>
</evidence>
<dbReference type="InterPro" id="IPR003488">
    <property type="entry name" value="DprA"/>
</dbReference>
<proteinExistence type="inferred from homology"/>
<dbReference type="PANTHER" id="PTHR43022">
    <property type="entry name" value="PROTEIN SMF"/>
    <property type="match status" value="1"/>
</dbReference>
<gene>
    <name evidence="3" type="ORF">G4Y79_23555</name>
</gene>
<organism evidence="3 4">
    <name type="scientific">Phototrophicus methaneseepsis</name>
    <dbReference type="NCBI Taxonomy" id="2710758"/>
    <lineage>
        <taxon>Bacteria</taxon>
        <taxon>Bacillati</taxon>
        <taxon>Chloroflexota</taxon>
        <taxon>Candidatus Thermofontia</taxon>
        <taxon>Phototrophicales</taxon>
        <taxon>Phototrophicaceae</taxon>
        <taxon>Phototrophicus</taxon>
    </lineage>
</organism>
<protein>
    <submittedName>
        <fullName evidence="3">DNA-protecting protein DprA</fullName>
    </submittedName>
</protein>
<reference evidence="3 4" key="1">
    <citation type="submission" date="2020-02" db="EMBL/GenBank/DDBJ databases">
        <authorList>
            <person name="Zheng R.K."/>
            <person name="Sun C.M."/>
        </authorList>
    </citation>
    <scope>NUCLEOTIDE SEQUENCE [LARGE SCALE GENOMIC DNA]</scope>
    <source>
        <strain evidence="4">rifampicinis</strain>
    </source>
</reference>
<dbReference type="KEGG" id="pmet:G4Y79_23555"/>
<dbReference type="Proteomes" id="UP000594468">
    <property type="component" value="Chromosome"/>
</dbReference>
<dbReference type="AlphaFoldDB" id="A0A7S8E931"/>
<dbReference type="Gene3D" id="3.40.50.450">
    <property type="match status" value="1"/>
</dbReference>
<dbReference type="Pfam" id="PF14520">
    <property type="entry name" value="HHH_5"/>
    <property type="match status" value="1"/>
</dbReference>
<dbReference type="Pfam" id="PF02481">
    <property type="entry name" value="DNA_processg_A"/>
    <property type="match status" value="1"/>
</dbReference>
<dbReference type="PANTHER" id="PTHR43022:SF1">
    <property type="entry name" value="PROTEIN SMF"/>
    <property type="match status" value="1"/>
</dbReference>